<accession>C9MNP1</accession>
<dbReference type="HOGENOM" id="CLU_1609340_0_0_10"/>
<sequence>MRKPVYLCIVIALIGISCSKGNRVLTAKNTSEAYDSVVIESLPGFVSNPKYIAWIVDKQGRSCKYIQHHVSGEGKVINTTDIVQVSDERSFRVKELVDDMYVTGSAKDVIAVKNNDFCTDKGSLFVTIYYPGKNIRHEYEWGKTGVKYSPEFKELVQLIGLQKFESNKEDK</sequence>
<dbReference type="RefSeq" id="WP_004382881.1">
    <property type="nucleotide sequence ID" value="NZ_GG698713.1"/>
</dbReference>
<reference evidence="1 2" key="1">
    <citation type="submission" date="2009-09" db="EMBL/GenBank/DDBJ databases">
        <authorList>
            <person name="Weinstock G."/>
            <person name="Sodergren E."/>
            <person name="Clifton S."/>
            <person name="Fulton L."/>
            <person name="Fulton B."/>
            <person name="Courtney L."/>
            <person name="Fronick C."/>
            <person name="Harrison M."/>
            <person name="Strong C."/>
            <person name="Farmer C."/>
            <person name="Delahaunty K."/>
            <person name="Markovic C."/>
            <person name="Hall O."/>
            <person name="Minx P."/>
            <person name="Tomlinson C."/>
            <person name="Mitreva M."/>
            <person name="Nelson J."/>
            <person name="Hou S."/>
            <person name="Wollam A."/>
            <person name="Pepin K.H."/>
            <person name="Johnson M."/>
            <person name="Bhonagiri V."/>
            <person name="Nash W.E."/>
            <person name="Warren W."/>
            <person name="Chinwalla A."/>
            <person name="Mardis E.R."/>
            <person name="Wilson R.K."/>
        </authorList>
    </citation>
    <scope>NUCLEOTIDE SEQUENCE [LARGE SCALE GENOMIC DNA]</scope>
    <source>
        <strain evidence="1 2">F0319</strain>
    </source>
</reference>
<gene>
    <name evidence="1" type="ORF">HMPREF0973_01229</name>
</gene>
<evidence type="ECO:0008006" key="3">
    <source>
        <dbReference type="Google" id="ProtNLM"/>
    </source>
</evidence>
<evidence type="ECO:0000313" key="1">
    <source>
        <dbReference type="EMBL" id="EEX18694.1"/>
    </source>
</evidence>
<dbReference type="PROSITE" id="PS51257">
    <property type="entry name" value="PROKAR_LIPOPROTEIN"/>
    <property type="match status" value="1"/>
</dbReference>
<protein>
    <recommendedName>
        <fullName evidence="3">Lipoprotein</fullName>
    </recommendedName>
</protein>
<organism evidence="1 2">
    <name type="scientific">Prevotella veroralis F0319</name>
    <dbReference type="NCBI Taxonomy" id="649761"/>
    <lineage>
        <taxon>Bacteria</taxon>
        <taxon>Pseudomonadati</taxon>
        <taxon>Bacteroidota</taxon>
        <taxon>Bacteroidia</taxon>
        <taxon>Bacteroidales</taxon>
        <taxon>Prevotellaceae</taxon>
        <taxon>Prevotella</taxon>
    </lineage>
</organism>
<keyword evidence="2" id="KW-1185">Reference proteome</keyword>
<evidence type="ECO:0000313" key="2">
    <source>
        <dbReference type="Proteomes" id="UP000003327"/>
    </source>
</evidence>
<dbReference type="AlphaFoldDB" id="C9MNP1"/>
<proteinExistence type="predicted"/>
<dbReference type="EMBL" id="ACVA01000031">
    <property type="protein sequence ID" value="EEX18694.1"/>
    <property type="molecule type" value="Genomic_DNA"/>
</dbReference>
<dbReference type="Proteomes" id="UP000003327">
    <property type="component" value="Unassembled WGS sequence"/>
</dbReference>
<name>C9MNP1_9BACT</name>
<comment type="caution">
    <text evidence="1">The sequence shown here is derived from an EMBL/GenBank/DDBJ whole genome shotgun (WGS) entry which is preliminary data.</text>
</comment>